<proteinExistence type="predicted"/>
<organism evidence="1 2">
    <name type="scientific">Candidatus Wildermuthbacteria bacterium RIFCSPLOWO2_01_FULL_48_35</name>
    <dbReference type="NCBI Taxonomy" id="1802463"/>
    <lineage>
        <taxon>Bacteria</taxon>
        <taxon>Candidatus Wildermuthiibacteriota</taxon>
    </lineage>
</organism>
<dbReference type="EMBL" id="MHUI01000009">
    <property type="protein sequence ID" value="OHA75574.1"/>
    <property type="molecule type" value="Genomic_DNA"/>
</dbReference>
<evidence type="ECO:0000313" key="1">
    <source>
        <dbReference type="EMBL" id="OHA75574.1"/>
    </source>
</evidence>
<gene>
    <name evidence="1" type="ORF">A3A32_01845</name>
</gene>
<reference evidence="1 2" key="1">
    <citation type="journal article" date="2016" name="Nat. Commun.">
        <title>Thousands of microbial genomes shed light on interconnected biogeochemical processes in an aquifer system.</title>
        <authorList>
            <person name="Anantharaman K."/>
            <person name="Brown C.T."/>
            <person name="Hug L.A."/>
            <person name="Sharon I."/>
            <person name="Castelle C.J."/>
            <person name="Probst A.J."/>
            <person name="Thomas B.C."/>
            <person name="Singh A."/>
            <person name="Wilkins M.J."/>
            <person name="Karaoz U."/>
            <person name="Brodie E.L."/>
            <person name="Williams K.H."/>
            <person name="Hubbard S.S."/>
            <person name="Banfield J.F."/>
        </authorList>
    </citation>
    <scope>NUCLEOTIDE SEQUENCE [LARGE SCALE GENOMIC DNA]</scope>
</reference>
<protein>
    <submittedName>
        <fullName evidence="1">Uncharacterized protein</fullName>
    </submittedName>
</protein>
<sequence length="74" mass="8428">MLQIDSPRWNWELGVCKTHGLPEVPCQQCLATHDPDVEVRVGRDELMCLQDSGISMRDLLPAKDGDWLLKRVVI</sequence>
<name>A0A1G2RRU1_9BACT</name>
<accession>A0A1G2RRU1</accession>
<dbReference type="AlphaFoldDB" id="A0A1G2RRU1"/>
<evidence type="ECO:0000313" key="2">
    <source>
        <dbReference type="Proteomes" id="UP000177081"/>
    </source>
</evidence>
<comment type="caution">
    <text evidence="1">The sequence shown here is derived from an EMBL/GenBank/DDBJ whole genome shotgun (WGS) entry which is preliminary data.</text>
</comment>
<dbReference type="Proteomes" id="UP000177081">
    <property type="component" value="Unassembled WGS sequence"/>
</dbReference>